<evidence type="ECO:0000256" key="1">
    <source>
        <dbReference type="SAM" id="MobiDB-lite"/>
    </source>
</evidence>
<dbReference type="EMBL" id="QUAJ01000035">
    <property type="protein sequence ID" value="REI39668.1"/>
    <property type="molecule type" value="Genomic_DNA"/>
</dbReference>
<gene>
    <name evidence="2" type="ORF">DYH56_13800</name>
</gene>
<accession>A0ABX9KDM0</accession>
<comment type="caution">
    <text evidence="2">The sequence shown here is derived from an EMBL/GenBank/DDBJ whole genome shotgun (WGS) entry which is preliminary data.</text>
</comment>
<evidence type="ECO:0000313" key="3">
    <source>
        <dbReference type="Proteomes" id="UP000263486"/>
    </source>
</evidence>
<evidence type="ECO:0008006" key="4">
    <source>
        <dbReference type="Google" id="ProtNLM"/>
    </source>
</evidence>
<proteinExistence type="predicted"/>
<dbReference type="RefSeq" id="WP_114643463.1">
    <property type="nucleotide sequence ID" value="NZ_JAACIO010000034.1"/>
</dbReference>
<feature type="region of interest" description="Disordered" evidence="1">
    <location>
        <begin position="35"/>
        <end position="62"/>
    </location>
</feature>
<name>A0ABX9KDM0_9FUSO</name>
<organism evidence="2 3">
    <name type="scientific">Psychrilyobacter piezotolerans</name>
    <dbReference type="NCBI Taxonomy" id="2293438"/>
    <lineage>
        <taxon>Bacteria</taxon>
        <taxon>Fusobacteriati</taxon>
        <taxon>Fusobacteriota</taxon>
        <taxon>Fusobacteriia</taxon>
        <taxon>Fusobacteriales</taxon>
        <taxon>Fusobacteriaceae</taxon>
        <taxon>Psychrilyobacter</taxon>
    </lineage>
</organism>
<sequence length="62" mass="7524">MKELTREEMLEVNGGHWIDWVERGWETAHRAWEAHEVNKDRKERKERAKDRARERPSHEGAC</sequence>
<evidence type="ECO:0000313" key="2">
    <source>
        <dbReference type="EMBL" id="REI39668.1"/>
    </source>
</evidence>
<keyword evidence="3" id="KW-1185">Reference proteome</keyword>
<reference evidence="2 3" key="1">
    <citation type="submission" date="2018-08" db="EMBL/GenBank/DDBJ databases">
        <title>Draft genome sequence of Psychrilyobacter sp. strain SD5 isolated from Black Sea water.</title>
        <authorList>
            <person name="Yadav S."/>
            <person name="Villanueva L."/>
            <person name="Damste J.S.S."/>
        </authorList>
    </citation>
    <scope>NUCLEOTIDE SEQUENCE [LARGE SCALE GENOMIC DNA]</scope>
    <source>
        <strain evidence="2 3">SD5</strain>
    </source>
</reference>
<protein>
    <recommendedName>
        <fullName evidence="4">Bacteriocin</fullName>
    </recommendedName>
</protein>
<dbReference type="Proteomes" id="UP000263486">
    <property type="component" value="Unassembled WGS sequence"/>
</dbReference>